<comment type="caution">
    <text evidence="1">The sequence shown here is derived from an EMBL/GenBank/DDBJ whole genome shotgun (WGS) entry which is preliminary data.</text>
</comment>
<protein>
    <submittedName>
        <fullName evidence="1">Uncharacterized protein</fullName>
    </submittedName>
</protein>
<dbReference type="EMBL" id="VXIV02001535">
    <property type="protein sequence ID" value="KAF6032095.1"/>
    <property type="molecule type" value="Genomic_DNA"/>
</dbReference>
<accession>A0A7J7K1R4</accession>
<keyword evidence="2" id="KW-1185">Reference proteome</keyword>
<dbReference type="AlphaFoldDB" id="A0A7J7K1R4"/>
<sequence length="310" mass="35056">MFTIANQTGVTLPQLFAPKAEPADTDGISLAGSKTQQVQTFNSNRNVTLPHISQRSNRPAPKMAHQVAVNTNQSSMLEALEIYKKSRLTHSPDIKEVRSTIFQTVPCPTPIEECQTITPPPNPMQINVQKYIGPKKIVRKSSVEKILNVVQQPTYSKQLPVSTTLQRRLEKLAKHKSIATKKQQQSVKLSIRADVDPKMSVKNGNISLPVLKGERTTNHMHYSFKSTLLPKIKDNPRKAALSYQLLEIPVKVTKPERRRIMFSHTHYDAYQHTKFDPPISKKLSIVGGPESKLDTSIWDYNKFLYLNVKI</sequence>
<organism evidence="1 2">
    <name type="scientific">Bugula neritina</name>
    <name type="common">Brown bryozoan</name>
    <name type="synonym">Sertularia neritina</name>
    <dbReference type="NCBI Taxonomy" id="10212"/>
    <lineage>
        <taxon>Eukaryota</taxon>
        <taxon>Metazoa</taxon>
        <taxon>Spiralia</taxon>
        <taxon>Lophotrochozoa</taxon>
        <taxon>Bryozoa</taxon>
        <taxon>Gymnolaemata</taxon>
        <taxon>Cheilostomatida</taxon>
        <taxon>Flustrina</taxon>
        <taxon>Buguloidea</taxon>
        <taxon>Bugulidae</taxon>
        <taxon>Bugula</taxon>
    </lineage>
</organism>
<proteinExistence type="predicted"/>
<evidence type="ECO:0000313" key="1">
    <source>
        <dbReference type="EMBL" id="KAF6032095.1"/>
    </source>
</evidence>
<gene>
    <name evidence="1" type="ORF">EB796_009595</name>
</gene>
<reference evidence="1" key="1">
    <citation type="submission" date="2020-06" db="EMBL/GenBank/DDBJ databases">
        <title>Draft genome of Bugula neritina, a colonial animal packing powerful symbionts and potential medicines.</title>
        <authorList>
            <person name="Rayko M."/>
        </authorList>
    </citation>
    <scope>NUCLEOTIDE SEQUENCE [LARGE SCALE GENOMIC DNA]</scope>
    <source>
        <strain evidence="1">Kwan_BN1</strain>
    </source>
</reference>
<evidence type="ECO:0000313" key="2">
    <source>
        <dbReference type="Proteomes" id="UP000593567"/>
    </source>
</evidence>
<dbReference type="Proteomes" id="UP000593567">
    <property type="component" value="Unassembled WGS sequence"/>
</dbReference>
<name>A0A7J7K1R4_BUGNE</name>